<organism evidence="2 3">
    <name type="scientific">Kitasatospora acidiphila</name>
    <dbReference type="NCBI Taxonomy" id="2567942"/>
    <lineage>
        <taxon>Bacteria</taxon>
        <taxon>Bacillati</taxon>
        <taxon>Actinomycetota</taxon>
        <taxon>Actinomycetes</taxon>
        <taxon>Kitasatosporales</taxon>
        <taxon>Streptomycetaceae</taxon>
        <taxon>Kitasatospora</taxon>
    </lineage>
</organism>
<feature type="transmembrane region" description="Helical" evidence="1">
    <location>
        <begin position="96"/>
        <end position="116"/>
    </location>
</feature>
<dbReference type="Proteomes" id="UP000319103">
    <property type="component" value="Unassembled WGS sequence"/>
</dbReference>
<feature type="transmembrane region" description="Helical" evidence="1">
    <location>
        <begin position="6"/>
        <end position="22"/>
    </location>
</feature>
<name>A0A540W2K3_9ACTN</name>
<dbReference type="EMBL" id="VIGB01000003">
    <property type="protein sequence ID" value="TQF03235.1"/>
    <property type="molecule type" value="Genomic_DNA"/>
</dbReference>
<reference evidence="2 3" key="1">
    <citation type="submission" date="2019-06" db="EMBL/GenBank/DDBJ databases">
        <title>Description of Kitasatospora acidophila sp. nov. isolated from pine grove soil, and reclassification of Streptomyces novaecaesareae to Kitasatospora novaeceasareae comb. nov.</title>
        <authorList>
            <person name="Kim M.J."/>
        </authorList>
    </citation>
    <scope>NUCLEOTIDE SEQUENCE [LARGE SCALE GENOMIC DNA]</scope>
    <source>
        <strain evidence="2 3">MMS16-CNU292</strain>
    </source>
</reference>
<evidence type="ECO:0000256" key="1">
    <source>
        <dbReference type="SAM" id="Phobius"/>
    </source>
</evidence>
<keyword evidence="1" id="KW-0812">Transmembrane</keyword>
<dbReference type="OrthoDB" id="3872634at2"/>
<keyword evidence="1" id="KW-0472">Membrane</keyword>
<evidence type="ECO:0000313" key="2">
    <source>
        <dbReference type="EMBL" id="TQF03235.1"/>
    </source>
</evidence>
<gene>
    <name evidence="2" type="ORF">E6W39_14505</name>
</gene>
<comment type="caution">
    <text evidence="2">The sequence shown here is derived from an EMBL/GenBank/DDBJ whole genome shotgun (WGS) entry which is preliminary data.</text>
</comment>
<feature type="transmembrane region" description="Helical" evidence="1">
    <location>
        <begin position="122"/>
        <end position="139"/>
    </location>
</feature>
<protein>
    <submittedName>
        <fullName evidence="2">DUF1453 family protein</fullName>
    </submittedName>
</protein>
<keyword evidence="3" id="KW-1185">Reference proteome</keyword>
<feature type="transmembrane region" description="Helical" evidence="1">
    <location>
        <begin position="63"/>
        <end position="84"/>
    </location>
</feature>
<accession>A0A540W2K3</accession>
<keyword evidence="1" id="KW-1133">Transmembrane helix</keyword>
<dbReference type="RefSeq" id="WP_141633903.1">
    <property type="nucleotide sequence ID" value="NZ_VIGB01000003.1"/>
</dbReference>
<sequence>MLGFANIIIIIGVMALIVSRQFRAQKLDDGRRFWLLPLILGAIALSDHKLIDSAHRTESVALLAGSIVVMLAMGSVWGWTVRLWRESDGSIWMKGTGATLAAWIGLIAVRLGVYALGSVLHVHQASSGLLLTLGVLLLTRGAVLKWRARLVDDPRTLHPVA</sequence>
<proteinExistence type="predicted"/>
<evidence type="ECO:0000313" key="3">
    <source>
        <dbReference type="Proteomes" id="UP000319103"/>
    </source>
</evidence>
<dbReference type="AlphaFoldDB" id="A0A540W2K3"/>